<keyword evidence="5" id="KW-0325">Glycoprotein</keyword>
<evidence type="ECO:0000256" key="1">
    <source>
        <dbReference type="ARBA" id="ARBA00011079"/>
    </source>
</evidence>
<sequence length="655" mass="70837">MLLRHLRKASAQGARNITSTTILYQTLDACVYVSYVAYMGTASLKQSLVSAANSGSLCSALNGYCTKAFPSSKLQLKGSSSDADAPPLPVLDYGCMQRSFGQQLDHFNSSEARTWRQVYWVCGDAFPKTAQEQEESGVIYVFLGNESPLGTPQQPIVFENARRHRALVVLVEHRYYGASIPVPVNKYGTLPAADFTWLTIQQVIEDTAAVLRHVRADRSVPNAVPAVVIGGSYGGQLAAYHRLVKPAVFASAVAASSPVTFVVSTKMWDDTGDRYFTNTAASADFNSRSSSGSSSKHSSCSCKAVLRAAVDQIGQLIKSEGGRRELAATFELCQPAQLTSSFAAGQQFQWDVVADFPWFAMSNNQPSNLGRMREYCDVLLDAMEAKADPMCALAKLSRYLWHDGSMGWCSNFKYYAADNTPPPQPPVLVSVYAAYEYQCCTQGAVHGGILSSRGTQAASFTPARDANLTEFLQDCRQQFGADLPALQPPWFMRDVARLTLETGGIVFTGGSLDPWQGGSCASVEEVQGTAASDGGKIITRRRHGKDMEVSSDAGSLMRSSQGHAEQEALSGIGSADAADQDDSTRSAAAGVAASGQARLAFVVYEGASHCTDTHTYTWNQPGQPPAWKQQRAQAMDYAVHFAQQHRLRVRRSTAD</sequence>
<dbReference type="PANTHER" id="PTHR11010:SF38">
    <property type="entry name" value="LYSOSOMAL PRO-X CARBOXYPEPTIDASE"/>
    <property type="match status" value="1"/>
</dbReference>
<evidence type="ECO:0000256" key="6">
    <source>
        <dbReference type="SAM" id="MobiDB-lite"/>
    </source>
</evidence>
<dbReference type="InterPro" id="IPR029058">
    <property type="entry name" value="AB_hydrolase_fold"/>
</dbReference>
<protein>
    <submittedName>
        <fullName evidence="7">Uncharacterized protein</fullName>
    </submittedName>
</protein>
<evidence type="ECO:0000256" key="3">
    <source>
        <dbReference type="ARBA" id="ARBA00022729"/>
    </source>
</evidence>
<keyword evidence="8" id="KW-1185">Reference proteome</keyword>
<keyword evidence="2" id="KW-0645">Protease</keyword>
<dbReference type="InterPro" id="IPR008758">
    <property type="entry name" value="Peptidase_S28"/>
</dbReference>
<keyword evidence="3" id="KW-0732">Signal</keyword>
<proteinExistence type="inferred from homology"/>
<evidence type="ECO:0000313" key="8">
    <source>
        <dbReference type="Proteomes" id="UP000256970"/>
    </source>
</evidence>
<keyword evidence="4" id="KW-0378">Hydrolase</keyword>
<gene>
    <name evidence="7" type="ORF">BQ4739_LOCUS12080</name>
</gene>
<evidence type="ECO:0000256" key="2">
    <source>
        <dbReference type="ARBA" id="ARBA00022670"/>
    </source>
</evidence>
<accession>A0A383W4B6</accession>
<dbReference type="GO" id="GO:0006508">
    <property type="term" value="P:proteolysis"/>
    <property type="evidence" value="ECO:0007669"/>
    <property type="project" value="UniProtKB-KW"/>
</dbReference>
<dbReference type="SUPFAM" id="SSF53474">
    <property type="entry name" value="alpha/beta-Hydrolases"/>
    <property type="match status" value="1"/>
</dbReference>
<dbReference type="GO" id="GO:0008239">
    <property type="term" value="F:dipeptidyl-peptidase activity"/>
    <property type="evidence" value="ECO:0007669"/>
    <property type="project" value="TreeGrafter"/>
</dbReference>
<dbReference type="Gene3D" id="1.20.120.980">
    <property type="entry name" value="Serine carboxypeptidase S28, SKS domain"/>
    <property type="match status" value="1"/>
</dbReference>
<dbReference type="Pfam" id="PF05577">
    <property type="entry name" value="Peptidase_S28"/>
    <property type="match status" value="1"/>
</dbReference>
<dbReference type="GO" id="GO:0070008">
    <property type="term" value="F:serine-type exopeptidase activity"/>
    <property type="evidence" value="ECO:0007669"/>
    <property type="project" value="InterPro"/>
</dbReference>
<evidence type="ECO:0000256" key="5">
    <source>
        <dbReference type="ARBA" id="ARBA00023180"/>
    </source>
</evidence>
<feature type="region of interest" description="Disordered" evidence="6">
    <location>
        <begin position="540"/>
        <end position="583"/>
    </location>
</feature>
<evidence type="ECO:0000256" key="4">
    <source>
        <dbReference type="ARBA" id="ARBA00022801"/>
    </source>
</evidence>
<dbReference type="EMBL" id="FNXT01001093">
    <property type="protein sequence ID" value="SZX71979.1"/>
    <property type="molecule type" value="Genomic_DNA"/>
</dbReference>
<name>A0A383W4B6_TETOB</name>
<reference evidence="7 8" key="1">
    <citation type="submission" date="2016-10" db="EMBL/GenBank/DDBJ databases">
        <authorList>
            <person name="Cai Z."/>
        </authorList>
    </citation>
    <scope>NUCLEOTIDE SEQUENCE [LARGE SCALE GENOMIC DNA]</scope>
</reference>
<dbReference type="AlphaFoldDB" id="A0A383W4B6"/>
<dbReference type="InterPro" id="IPR042269">
    <property type="entry name" value="Ser_carbopepase_S28_SKS"/>
</dbReference>
<dbReference type="Gene3D" id="3.40.50.1820">
    <property type="entry name" value="alpha/beta hydrolase"/>
    <property type="match status" value="1"/>
</dbReference>
<dbReference type="PANTHER" id="PTHR11010">
    <property type="entry name" value="PROTEASE S28 PRO-X CARBOXYPEPTIDASE-RELATED"/>
    <property type="match status" value="1"/>
</dbReference>
<comment type="similarity">
    <text evidence="1">Belongs to the peptidase S28 family.</text>
</comment>
<dbReference type="Proteomes" id="UP000256970">
    <property type="component" value="Unassembled WGS sequence"/>
</dbReference>
<evidence type="ECO:0000313" key="7">
    <source>
        <dbReference type="EMBL" id="SZX71979.1"/>
    </source>
</evidence>
<organism evidence="7 8">
    <name type="scientific">Tetradesmus obliquus</name>
    <name type="common">Green alga</name>
    <name type="synonym">Acutodesmus obliquus</name>
    <dbReference type="NCBI Taxonomy" id="3088"/>
    <lineage>
        <taxon>Eukaryota</taxon>
        <taxon>Viridiplantae</taxon>
        <taxon>Chlorophyta</taxon>
        <taxon>core chlorophytes</taxon>
        <taxon>Chlorophyceae</taxon>
        <taxon>CS clade</taxon>
        <taxon>Sphaeropleales</taxon>
        <taxon>Scenedesmaceae</taxon>
        <taxon>Tetradesmus</taxon>
    </lineage>
</organism>